<evidence type="ECO:0000313" key="2">
    <source>
        <dbReference type="EMBL" id="KAK7338432.1"/>
    </source>
</evidence>
<feature type="compositionally biased region" description="Basic and acidic residues" evidence="1">
    <location>
        <begin position="38"/>
        <end position="54"/>
    </location>
</feature>
<proteinExistence type="predicted"/>
<reference evidence="2 3" key="1">
    <citation type="submission" date="2024-01" db="EMBL/GenBank/DDBJ databases">
        <title>The genomes of 5 underutilized Papilionoideae crops provide insights into root nodulation and disease resistanc.</title>
        <authorList>
            <person name="Jiang F."/>
        </authorList>
    </citation>
    <scope>NUCLEOTIDE SEQUENCE [LARGE SCALE GENOMIC DNA]</scope>
    <source>
        <strain evidence="2">LVBAO_FW01</strain>
        <tissue evidence="2">Leaves</tissue>
    </source>
</reference>
<dbReference type="EMBL" id="JAYMYQ010000004">
    <property type="protein sequence ID" value="KAK7338432.1"/>
    <property type="molecule type" value="Genomic_DNA"/>
</dbReference>
<evidence type="ECO:0000256" key="1">
    <source>
        <dbReference type="SAM" id="MobiDB-lite"/>
    </source>
</evidence>
<feature type="region of interest" description="Disordered" evidence="1">
    <location>
        <begin position="1"/>
        <end position="117"/>
    </location>
</feature>
<dbReference type="Proteomes" id="UP001367508">
    <property type="component" value="Unassembled WGS sequence"/>
</dbReference>
<feature type="compositionally biased region" description="Basic and acidic residues" evidence="1">
    <location>
        <begin position="108"/>
        <end position="117"/>
    </location>
</feature>
<accession>A0AAN9QK61</accession>
<comment type="caution">
    <text evidence="2">The sequence shown here is derived from an EMBL/GenBank/DDBJ whole genome shotgun (WGS) entry which is preliminary data.</text>
</comment>
<keyword evidence="3" id="KW-1185">Reference proteome</keyword>
<evidence type="ECO:0000313" key="3">
    <source>
        <dbReference type="Proteomes" id="UP001367508"/>
    </source>
</evidence>
<gene>
    <name evidence="2" type="ORF">VNO77_19041</name>
</gene>
<sequence>MEQGGGSFADIDAADGGHDAFVGGEEEGGRAVGSGLQKADKGKGKEKVVDEGRGLQKPNKGKGKQKVVDEDSDSWSDEISDDSDGNFECLVEDVSDDSDDDIQTVPENRTDERDDDGHKFQVQCWPHKVAVNVGIQSYTCRFWELTGQLVN</sequence>
<organism evidence="2 3">
    <name type="scientific">Canavalia gladiata</name>
    <name type="common">Sword bean</name>
    <name type="synonym">Dolichos gladiatus</name>
    <dbReference type="NCBI Taxonomy" id="3824"/>
    <lineage>
        <taxon>Eukaryota</taxon>
        <taxon>Viridiplantae</taxon>
        <taxon>Streptophyta</taxon>
        <taxon>Embryophyta</taxon>
        <taxon>Tracheophyta</taxon>
        <taxon>Spermatophyta</taxon>
        <taxon>Magnoliopsida</taxon>
        <taxon>eudicotyledons</taxon>
        <taxon>Gunneridae</taxon>
        <taxon>Pentapetalae</taxon>
        <taxon>rosids</taxon>
        <taxon>fabids</taxon>
        <taxon>Fabales</taxon>
        <taxon>Fabaceae</taxon>
        <taxon>Papilionoideae</taxon>
        <taxon>50 kb inversion clade</taxon>
        <taxon>NPAAA clade</taxon>
        <taxon>indigoferoid/millettioid clade</taxon>
        <taxon>Phaseoleae</taxon>
        <taxon>Canavalia</taxon>
    </lineage>
</organism>
<name>A0AAN9QK61_CANGL</name>
<protein>
    <submittedName>
        <fullName evidence="2">Uncharacterized protein</fullName>
    </submittedName>
</protein>
<feature type="compositionally biased region" description="Acidic residues" evidence="1">
    <location>
        <begin position="70"/>
        <end position="102"/>
    </location>
</feature>
<dbReference type="AlphaFoldDB" id="A0AAN9QK61"/>